<dbReference type="EMBL" id="NFZW01000001">
    <property type="protein sequence ID" value="RFA39655.1"/>
    <property type="molecule type" value="Genomic_DNA"/>
</dbReference>
<evidence type="ECO:0000313" key="3">
    <source>
        <dbReference type="EMBL" id="RFA39655.1"/>
    </source>
</evidence>
<keyword evidence="1" id="KW-0143">Chaperone</keyword>
<comment type="caution">
    <text evidence="3">The sequence shown here is derived from an EMBL/GenBank/DDBJ whole genome shotgun (WGS) entry which is preliminary data.</text>
</comment>
<gene>
    <name evidence="3" type="ORF">CAL65_02325</name>
</gene>
<evidence type="ECO:0000256" key="1">
    <source>
        <dbReference type="ARBA" id="ARBA00023186"/>
    </source>
</evidence>
<dbReference type="SMART" id="SM00271">
    <property type="entry name" value="DnaJ"/>
    <property type="match status" value="1"/>
</dbReference>
<dbReference type="InterPro" id="IPR036869">
    <property type="entry name" value="J_dom_sf"/>
</dbReference>
<name>A0A3E0X4N8_9GAMM</name>
<organism evidence="3 4">
    <name type="scientific">Alkalilimnicola ehrlichii</name>
    <dbReference type="NCBI Taxonomy" id="351052"/>
    <lineage>
        <taxon>Bacteria</taxon>
        <taxon>Pseudomonadati</taxon>
        <taxon>Pseudomonadota</taxon>
        <taxon>Gammaproteobacteria</taxon>
        <taxon>Chromatiales</taxon>
        <taxon>Ectothiorhodospiraceae</taxon>
        <taxon>Alkalilimnicola</taxon>
    </lineage>
</organism>
<evidence type="ECO:0000313" key="4">
    <source>
        <dbReference type="Proteomes" id="UP000256763"/>
    </source>
</evidence>
<proteinExistence type="predicted"/>
<dbReference type="InterPro" id="IPR021059">
    <property type="entry name" value="DnaJ-related_N"/>
</dbReference>
<reference evidence="4" key="1">
    <citation type="submission" date="2017-05" db="EMBL/GenBank/DDBJ databases">
        <authorList>
            <person name="Sharma S."/>
            <person name="Sidhu C."/>
            <person name="Pinnaka A.K."/>
        </authorList>
    </citation>
    <scope>NUCLEOTIDE SEQUENCE [LARGE SCALE GENOMIC DNA]</scope>
    <source>
        <strain evidence="4">AK93</strain>
    </source>
</reference>
<accession>A0A3E0X4N8</accession>
<dbReference type="OrthoDB" id="581986at2"/>
<keyword evidence="4" id="KW-1185">Reference proteome</keyword>
<dbReference type="CDD" id="cd06257">
    <property type="entry name" value="DnaJ"/>
    <property type="match status" value="1"/>
</dbReference>
<dbReference type="AlphaFoldDB" id="A0A3E0X4N8"/>
<feature type="domain" description="J" evidence="2">
    <location>
        <begin position="143"/>
        <end position="194"/>
    </location>
</feature>
<dbReference type="SUPFAM" id="SSF46565">
    <property type="entry name" value="Chaperone J-domain"/>
    <property type="match status" value="1"/>
</dbReference>
<dbReference type="PROSITE" id="PS50076">
    <property type="entry name" value="DNAJ_2"/>
    <property type="match status" value="1"/>
</dbReference>
<dbReference type="Gene3D" id="1.10.287.110">
    <property type="entry name" value="DnaJ domain"/>
    <property type="match status" value="1"/>
</dbReference>
<dbReference type="Pfam" id="PF00226">
    <property type="entry name" value="DnaJ"/>
    <property type="match status" value="1"/>
</dbReference>
<dbReference type="InterPro" id="IPR001623">
    <property type="entry name" value="DnaJ_domain"/>
</dbReference>
<dbReference type="Proteomes" id="UP000256763">
    <property type="component" value="Unassembled WGS sequence"/>
</dbReference>
<sequence>MSEYNHLYASALQNAVLDVLHRHPQGISEFELIRSLEDVEAIGIEQNSLRDPLSLFRTHFILFHYLYRLRERLRREGQDLDIHCLRIALKPYRTAEAGALDAYDSLAAYYLDLANLESVDAEDVEALLAAFWRRFRGRDQRAQALAVLGLQDPVAAAEIKQQYRRLVMRHHPDRGGEKETLQALNEAMAVLEIR</sequence>
<dbReference type="Pfam" id="PF12339">
    <property type="entry name" value="DNAJ_related"/>
    <property type="match status" value="1"/>
</dbReference>
<protein>
    <recommendedName>
        <fullName evidence="2">J domain-containing protein</fullName>
    </recommendedName>
</protein>
<evidence type="ECO:0000259" key="2">
    <source>
        <dbReference type="PROSITE" id="PS50076"/>
    </source>
</evidence>